<evidence type="ECO:0000313" key="3">
    <source>
        <dbReference type="Proteomes" id="UP001519064"/>
    </source>
</evidence>
<evidence type="ECO:0000313" key="2">
    <source>
        <dbReference type="EMBL" id="MBO8195965.1"/>
    </source>
</evidence>
<keyword evidence="1" id="KW-0732">Signal</keyword>
<feature type="chain" id="PRO_5046267374" evidence="1">
    <location>
        <begin position="22"/>
        <end position="63"/>
    </location>
</feature>
<dbReference type="EMBL" id="JADKMA010000236">
    <property type="protein sequence ID" value="MBO8195965.1"/>
    <property type="molecule type" value="Genomic_DNA"/>
</dbReference>
<reference evidence="2 3" key="1">
    <citation type="submission" date="2020-11" db="EMBL/GenBank/DDBJ databases">
        <title>Streptomyces spirodelae sp. nov., isolated from duckweed.</title>
        <authorList>
            <person name="Saimee Y."/>
            <person name="Duangmal K."/>
        </authorList>
    </citation>
    <scope>NUCLEOTIDE SEQUENCE [LARGE SCALE GENOMIC DNA]</scope>
    <source>
        <strain evidence="2 3">S16-07</strain>
    </source>
</reference>
<evidence type="ECO:0000256" key="1">
    <source>
        <dbReference type="SAM" id="SignalP"/>
    </source>
</evidence>
<organism evidence="2 3">
    <name type="scientific">Streptomyces oryzae</name>
    <dbReference type="NCBI Taxonomy" id="1434886"/>
    <lineage>
        <taxon>Bacteria</taxon>
        <taxon>Bacillati</taxon>
        <taxon>Actinomycetota</taxon>
        <taxon>Actinomycetes</taxon>
        <taxon>Kitasatosporales</taxon>
        <taxon>Streptomycetaceae</taxon>
        <taxon>Streptomyces</taxon>
    </lineage>
</organism>
<dbReference type="Proteomes" id="UP001519064">
    <property type="component" value="Unassembled WGS sequence"/>
</dbReference>
<gene>
    <name evidence="2" type="ORF">ITI46_30605</name>
</gene>
<protein>
    <submittedName>
        <fullName evidence="2">Chaplin</fullName>
    </submittedName>
</protein>
<sequence length="63" mass="6269">MTAATLGAVALLGSAAGTAAAHEGPKNHSKSPGSVNLGLNVCGNPLLIPVLSPPVQNYCKNKF</sequence>
<accession>A0ABS3XKQ1</accession>
<keyword evidence="3" id="KW-1185">Reference proteome</keyword>
<comment type="caution">
    <text evidence="2">The sequence shown here is derived from an EMBL/GenBank/DDBJ whole genome shotgun (WGS) entry which is preliminary data.</text>
</comment>
<proteinExistence type="predicted"/>
<name>A0ABS3XKQ1_9ACTN</name>
<feature type="signal peptide" evidence="1">
    <location>
        <begin position="1"/>
        <end position="21"/>
    </location>
</feature>